<organism evidence="3 4">
    <name type="scientific">candidate division CSSED10-310 bacterium</name>
    <dbReference type="NCBI Taxonomy" id="2855610"/>
    <lineage>
        <taxon>Bacteria</taxon>
        <taxon>Bacteria division CSSED10-310</taxon>
    </lineage>
</organism>
<dbReference type="EMBL" id="JBHPBY010000150">
    <property type="protein sequence ID" value="MFC1851072.1"/>
    <property type="molecule type" value="Genomic_DNA"/>
</dbReference>
<dbReference type="SUPFAM" id="SSF53335">
    <property type="entry name" value="S-adenosyl-L-methionine-dependent methyltransferases"/>
    <property type="match status" value="1"/>
</dbReference>
<evidence type="ECO:0000313" key="4">
    <source>
        <dbReference type="Proteomes" id="UP001594351"/>
    </source>
</evidence>
<keyword evidence="1" id="KW-0472">Membrane</keyword>
<dbReference type="Pfam" id="PF08241">
    <property type="entry name" value="Methyltransf_11"/>
    <property type="match status" value="1"/>
</dbReference>
<comment type="caution">
    <text evidence="3">The sequence shown here is derived from an EMBL/GenBank/DDBJ whole genome shotgun (WGS) entry which is preliminary data.</text>
</comment>
<feature type="transmembrane region" description="Helical" evidence="1">
    <location>
        <begin position="5"/>
        <end position="25"/>
    </location>
</feature>
<evidence type="ECO:0000256" key="1">
    <source>
        <dbReference type="SAM" id="Phobius"/>
    </source>
</evidence>
<dbReference type="Proteomes" id="UP001594351">
    <property type="component" value="Unassembled WGS sequence"/>
</dbReference>
<dbReference type="InterPro" id="IPR029063">
    <property type="entry name" value="SAM-dependent_MTases_sf"/>
</dbReference>
<protein>
    <submittedName>
        <fullName evidence="3">Class I SAM-dependent methyltransferase</fullName>
        <ecNumber evidence="3">2.1.1.-</ecNumber>
    </submittedName>
</protein>
<gene>
    <name evidence="3" type="ORF">ACFL27_12835</name>
</gene>
<sequence>MKRRLLYISIVFVVSIFVTAGYSLLVLGQVWWGQSLLSGILTVVAIAGYELLLRLRFQQPDREAPAESDSVAAPIPEGNFSTSEPPRLPDEVYARFEEAGVRVEMISIDLTAYRAFIERAEYEVRHPKYIEGFGAVFAEKSLEHFLSLQILAIEPQDVYLDVAAANSPLPAIVERLTGCRAYRQDLFYSAGMHGRTIGGDAGQLPLADAFADKIALHCSLEHFEGDADSHFIQEAARVLKPGGRLCIIPLYMSSRYFILTDPDTWAERRPHFDRDALIVKRQGWQNSFGRNYDVPHFLTRIRDYAVDLDLTIIRILDAHKVDPICYLRFVAVFDKPA</sequence>
<dbReference type="Gene3D" id="3.40.50.150">
    <property type="entry name" value="Vaccinia Virus protein VP39"/>
    <property type="match status" value="1"/>
</dbReference>
<feature type="transmembrane region" description="Helical" evidence="1">
    <location>
        <begin position="31"/>
        <end position="52"/>
    </location>
</feature>
<proteinExistence type="predicted"/>
<dbReference type="InterPro" id="IPR013216">
    <property type="entry name" value="Methyltransf_11"/>
</dbReference>
<evidence type="ECO:0000259" key="2">
    <source>
        <dbReference type="Pfam" id="PF08241"/>
    </source>
</evidence>
<feature type="domain" description="Methyltransferase type 11" evidence="2">
    <location>
        <begin position="195"/>
        <end position="247"/>
    </location>
</feature>
<dbReference type="GO" id="GO:0032259">
    <property type="term" value="P:methylation"/>
    <property type="evidence" value="ECO:0007669"/>
    <property type="project" value="UniProtKB-KW"/>
</dbReference>
<accession>A0ABV6YY12</accession>
<keyword evidence="3" id="KW-0489">Methyltransferase</keyword>
<evidence type="ECO:0000313" key="3">
    <source>
        <dbReference type="EMBL" id="MFC1851072.1"/>
    </source>
</evidence>
<keyword evidence="1" id="KW-0812">Transmembrane</keyword>
<keyword evidence="4" id="KW-1185">Reference proteome</keyword>
<dbReference type="GO" id="GO:0008168">
    <property type="term" value="F:methyltransferase activity"/>
    <property type="evidence" value="ECO:0007669"/>
    <property type="project" value="UniProtKB-KW"/>
</dbReference>
<keyword evidence="1" id="KW-1133">Transmembrane helix</keyword>
<reference evidence="3 4" key="1">
    <citation type="submission" date="2024-09" db="EMBL/GenBank/DDBJ databases">
        <title>Laminarin stimulates single cell rates of sulfate reduction while oxygen inhibits transcriptomic activity in coastal marine sediment.</title>
        <authorList>
            <person name="Lindsay M."/>
            <person name="Orcutt B."/>
            <person name="Emerson D."/>
            <person name="Stepanauskas R."/>
            <person name="D'Angelo T."/>
        </authorList>
    </citation>
    <scope>NUCLEOTIDE SEQUENCE [LARGE SCALE GENOMIC DNA]</scope>
    <source>
        <strain evidence="3">SAG AM-311-K15</strain>
    </source>
</reference>
<name>A0ABV6YY12_UNCC1</name>
<dbReference type="EC" id="2.1.1.-" evidence="3"/>
<keyword evidence="3" id="KW-0808">Transferase</keyword>